<dbReference type="EMBL" id="JXJN01019914">
    <property type="status" value="NOT_ANNOTATED_CDS"/>
    <property type="molecule type" value="Genomic_DNA"/>
</dbReference>
<dbReference type="EnsemblMetazoa" id="GPPI039553-RA">
    <property type="protein sequence ID" value="GPPI039553-PA"/>
    <property type="gene ID" value="GPPI039553"/>
</dbReference>
<reference evidence="1" key="2">
    <citation type="submission" date="2020-05" db="UniProtKB">
        <authorList>
            <consortium name="EnsemblMetazoa"/>
        </authorList>
    </citation>
    <scope>IDENTIFICATION</scope>
    <source>
        <strain evidence="1">IAEA</strain>
    </source>
</reference>
<evidence type="ECO:0000313" key="1">
    <source>
        <dbReference type="EnsemblMetazoa" id="GPPI039553-PA"/>
    </source>
</evidence>
<sequence>MCILTDLFKARVGQLPDSIHTLIIVNCCAKTTTATSTHSPQHAYVVLLAKLLLHALHTFVAVTVIVTNQFLNCKSFGKAYSLTKKITLSSSSFIHFHRRCRCRCRCHSMPRVTKGNDAKTIAEIEKCNKFVRIVNSQMIYRDGSDSAPSYRMLLSLLGQNSTSFTIHPAIVPSLARDGIVNFHFAFS</sequence>
<dbReference type="Proteomes" id="UP000092460">
    <property type="component" value="Unassembled WGS sequence"/>
</dbReference>
<reference evidence="2" key="1">
    <citation type="submission" date="2015-01" db="EMBL/GenBank/DDBJ databases">
        <authorList>
            <person name="Aksoy S."/>
            <person name="Warren W."/>
            <person name="Wilson R.K."/>
        </authorList>
    </citation>
    <scope>NUCLEOTIDE SEQUENCE [LARGE SCALE GENOMIC DNA]</scope>
    <source>
        <strain evidence="2">IAEA</strain>
    </source>
</reference>
<name>A0A1B0BSY3_9MUSC</name>
<protein>
    <submittedName>
        <fullName evidence="1">Uncharacterized protein</fullName>
    </submittedName>
</protein>
<evidence type="ECO:0000313" key="2">
    <source>
        <dbReference type="Proteomes" id="UP000092460"/>
    </source>
</evidence>
<organism evidence="1 2">
    <name type="scientific">Glossina palpalis gambiensis</name>
    <dbReference type="NCBI Taxonomy" id="67801"/>
    <lineage>
        <taxon>Eukaryota</taxon>
        <taxon>Metazoa</taxon>
        <taxon>Ecdysozoa</taxon>
        <taxon>Arthropoda</taxon>
        <taxon>Hexapoda</taxon>
        <taxon>Insecta</taxon>
        <taxon>Pterygota</taxon>
        <taxon>Neoptera</taxon>
        <taxon>Endopterygota</taxon>
        <taxon>Diptera</taxon>
        <taxon>Brachycera</taxon>
        <taxon>Muscomorpha</taxon>
        <taxon>Hippoboscoidea</taxon>
        <taxon>Glossinidae</taxon>
        <taxon>Glossina</taxon>
    </lineage>
</organism>
<keyword evidence="2" id="KW-1185">Reference proteome</keyword>
<proteinExistence type="predicted"/>
<dbReference type="AlphaFoldDB" id="A0A1B0BSY3"/>
<accession>A0A1B0BSY3</accession>
<dbReference type="VEuPathDB" id="VectorBase:GPPI039553"/>